<dbReference type="OrthoDB" id="8522252at2759"/>
<evidence type="ECO:0000313" key="4">
    <source>
        <dbReference type="Proteomes" id="UP000527232"/>
    </source>
</evidence>
<dbReference type="PANTHER" id="PTHR14484">
    <property type="entry name" value="COILED-COIL DOMAIN-CONTAINING PROTEIN 71"/>
    <property type="match status" value="1"/>
</dbReference>
<sequence length="397" mass="42723">MNIAVNNVEEKAVHSWSRISSAGQKVLEEALRVFNPMSKDLSDTETQLVAFIQGLKEEGYQPTILRSKDVYGYSSCTADTPSQTKGSTPHNCAAAAESAKSPARNTTAVARVSASPTSVSVNSSKVSAQPISKGDSTNLLLSSLKQTRSGTSKAAAVGFPTSMYPDVYPAMRLSVVLEALVPLKATASCLESKYTRGPLGISPLDLKLLKASNPPRQFSSGKTTKIAEGKGYKRLIKKAPDSATLALNLLKGPKGGVLQESNACKASGVLNGRVTGSSSQGCTTAPQSKTLKIKSKEPLVGKTEWKDSSTYRESVGQKRRRAMEAREVPQRKKANTIPIRNKSRRAQSTLNLLKFRTIKVGNSSSDDEVRRRAQKILRVNLSPVIRIQPLSRSHSVP</sequence>
<dbReference type="Proteomes" id="UP000527232">
    <property type="component" value="Unassembled WGS sequence"/>
</dbReference>
<organism evidence="3 4">
    <name type="scientific">Oceanodroma tethys</name>
    <name type="common">Wedge-rumped storm-petrel</name>
    <name type="synonym">Hydrobates tethys</name>
    <dbReference type="NCBI Taxonomy" id="79633"/>
    <lineage>
        <taxon>Eukaryota</taxon>
        <taxon>Metazoa</taxon>
        <taxon>Chordata</taxon>
        <taxon>Craniata</taxon>
        <taxon>Vertebrata</taxon>
        <taxon>Euteleostomi</taxon>
        <taxon>Archelosauria</taxon>
        <taxon>Archosauria</taxon>
        <taxon>Dinosauria</taxon>
        <taxon>Saurischia</taxon>
        <taxon>Theropoda</taxon>
        <taxon>Coelurosauria</taxon>
        <taxon>Aves</taxon>
        <taxon>Neognathae</taxon>
        <taxon>Neoaves</taxon>
        <taxon>Aequornithes</taxon>
        <taxon>Procellariiformes</taxon>
        <taxon>Hydrobatidae</taxon>
        <taxon>Oceanodroma</taxon>
    </lineage>
</organism>
<protein>
    <submittedName>
        <fullName evidence="3">CCD71 protein</fullName>
    </submittedName>
</protein>
<accession>A0A7K9LXE7</accession>
<gene>
    <name evidence="3" type="primary">Ccdc71</name>
    <name evidence="3" type="ORF">HYDTET_R02821</name>
</gene>
<feature type="region of interest" description="Disordered" evidence="2">
    <location>
        <begin position="304"/>
        <end position="332"/>
    </location>
</feature>
<dbReference type="Pfam" id="PF15374">
    <property type="entry name" value="CCDC71L"/>
    <property type="match status" value="1"/>
</dbReference>
<dbReference type="InterPro" id="IPR026695">
    <property type="entry name" value="Ccdc71/71L"/>
</dbReference>
<evidence type="ECO:0000313" key="3">
    <source>
        <dbReference type="EMBL" id="NXH67253.1"/>
    </source>
</evidence>
<name>A0A7K9LXE7_OCETE</name>
<dbReference type="AlphaFoldDB" id="A0A7K9LXE7"/>
<keyword evidence="4" id="KW-1185">Reference proteome</keyword>
<proteinExistence type="predicted"/>
<dbReference type="EMBL" id="VWZR01002308">
    <property type="protein sequence ID" value="NXH67253.1"/>
    <property type="molecule type" value="Genomic_DNA"/>
</dbReference>
<dbReference type="PANTHER" id="PTHR14484:SF0">
    <property type="entry name" value="COILED-COIL DOMAIN-CONTAINING PROTEIN 71"/>
    <property type="match status" value="1"/>
</dbReference>
<feature type="non-terminal residue" evidence="3">
    <location>
        <position position="397"/>
    </location>
</feature>
<evidence type="ECO:0000256" key="2">
    <source>
        <dbReference type="SAM" id="MobiDB-lite"/>
    </source>
</evidence>
<feature type="non-terminal residue" evidence="3">
    <location>
        <position position="1"/>
    </location>
</feature>
<comment type="caution">
    <text evidence="3">The sequence shown here is derived from an EMBL/GenBank/DDBJ whole genome shotgun (WGS) entry which is preliminary data.</text>
</comment>
<evidence type="ECO:0000256" key="1">
    <source>
        <dbReference type="ARBA" id="ARBA00022553"/>
    </source>
</evidence>
<reference evidence="3 4" key="1">
    <citation type="submission" date="2019-09" db="EMBL/GenBank/DDBJ databases">
        <title>Bird 10,000 Genomes (B10K) Project - Family phase.</title>
        <authorList>
            <person name="Zhang G."/>
        </authorList>
    </citation>
    <scope>NUCLEOTIDE SEQUENCE [LARGE SCALE GENOMIC DNA]</scope>
    <source>
        <strain evidence="3">B10K-DU-001-32</strain>
        <tissue evidence="3">Muscle</tissue>
    </source>
</reference>
<keyword evidence="1" id="KW-0597">Phosphoprotein</keyword>